<dbReference type="EMBL" id="ACCH01000260">
    <property type="protein sequence ID" value="EEF88795.1"/>
    <property type="molecule type" value="Genomic_DNA"/>
</dbReference>
<protein>
    <submittedName>
        <fullName evidence="1">Uncharacterized protein</fullName>
    </submittedName>
</protein>
<dbReference type="HOGENOM" id="CLU_3212154_0_0_10"/>
<reference evidence="1 2" key="2">
    <citation type="submission" date="2009-01" db="EMBL/GenBank/DDBJ databases">
        <title>Draft genome sequence of Bacteroides cellulosilyticus (DSM 14838).</title>
        <authorList>
            <person name="Sudarsanam P."/>
            <person name="Ley R."/>
            <person name="Guruge J."/>
            <person name="Turnbaugh P.J."/>
            <person name="Mahowald M."/>
            <person name="Liep D."/>
            <person name="Gordon J."/>
        </authorList>
    </citation>
    <scope>NUCLEOTIDE SEQUENCE [LARGE SCALE GENOMIC DNA]</scope>
    <source>
        <strain evidence="1 2">DSM 14838</strain>
    </source>
</reference>
<gene>
    <name evidence="1" type="ORF">BACCELL_03587</name>
</gene>
<evidence type="ECO:0000313" key="1">
    <source>
        <dbReference type="EMBL" id="EEF88795.1"/>
    </source>
</evidence>
<evidence type="ECO:0000313" key="2">
    <source>
        <dbReference type="Proteomes" id="UP000003711"/>
    </source>
</evidence>
<dbReference type="Proteomes" id="UP000003711">
    <property type="component" value="Unassembled WGS sequence"/>
</dbReference>
<sequence>MWNYGNQEIRMEYDLESSCRGGNGDSGCAGRKCDDLVMRSDNDF</sequence>
<comment type="caution">
    <text evidence="1">The sequence shown here is derived from an EMBL/GenBank/DDBJ whole genome shotgun (WGS) entry which is preliminary data.</text>
</comment>
<proteinExistence type="predicted"/>
<organism evidence="1 2">
    <name type="scientific">Bacteroides cellulosilyticus DSM 14838</name>
    <dbReference type="NCBI Taxonomy" id="537012"/>
    <lineage>
        <taxon>Bacteria</taxon>
        <taxon>Pseudomonadati</taxon>
        <taxon>Bacteroidota</taxon>
        <taxon>Bacteroidia</taxon>
        <taxon>Bacteroidales</taxon>
        <taxon>Bacteroidaceae</taxon>
        <taxon>Bacteroides</taxon>
    </lineage>
</organism>
<reference evidence="1 2" key="1">
    <citation type="submission" date="2008-12" db="EMBL/GenBank/DDBJ databases">
        <authorList>
            <person name="Fulton L."/>
            <person name="Clifton S."/>
            <person name="Fulton B."/>
            <person name="Xu J."/>
            <person name="Minx P."/>
            <person name="Pepin K.H."/>
            <person name="Johnson M."/>
            <person name="Bhonagiri V."/>
            <person name="Nash W.E."/>
            <person name="Mardis E.R."/>
            <person name="Wilson R.K."/>
        </authorList>
    </citation>
    <scope>NUCLEOTIDE SEQUENCE [LARGE SCALE GENOMIC DNA]</scope>
    <source>
        <strain evidence="1 2">DSM 14838</strain>
    </source>
</reference>
<accession>E2NH12</accession>
<name>E2NH12_9BACE</name>
<dbReference type="AlphaFoldDB" id="E2NH12"/>